<evidence type="ECO:0000313" key="1">
    <source>
        <dbReference type="EMBL" id="MBA0781527.1"/>
    </source>
</evidence>
<gene>
    <name evidence="1" type="ORF">Gotri_002448</name>
</gene>
<dbReference type="AlphaFoldDB" id="A0A7J9F887"/>
<reference evidence="1 2" key="1">
    <citation type="journal article" date="2019" name="Genome Biol. Evol.">
        <title>Insights into the evolution of the New World diploid cottons (Gossypium, subgenus Houzingenia) based on genome sequencing.</title>
        <authorList>
            <person name="Grover C.E."/>
            <person name="Arick M.A. 2nd"/>
            <person name="Thrash A."/>
            <person name="Conover J.L."/>
            <person name="Sanders W.S."/>
            <person name="Peterson D.G."/>
            <person name="Frelichowski J.E."/>
            <person name="Scheffler J.A."/>
            <person name="Scheffler B.E."/>
            <person name="Wendel J.F."/>
        </authorList>
    </citation>
    <scope>NUCLEOTIDE SEQUENCE [LARGE SCALE GENOMIC DNA]</scope>
    <source>
        <strain evidence="1">8</strain>
        <tissue evidence="1">Leaf</tissue>
    </source>
</reference>
<accession>A0A7J9F887</accession>
<keyword evidence="2" id="KW-1185">Reference proteome</keyword>
<comment type="caution">
    <text evidence="1">The sequence shown here is derived from an EMBL/GenBank/DDBJ whole genome shotgun (WGS) entry which is preliminary data.</text>
</comment>
<protein>
    <submittedName>
        <fullName evidence="1">Uncharacterized protein</fullName>
    </submittedName>
</protein>
<organism evidence="1 2">
    <name type="scientific">Gossypium trilobum</name>
    <dbReference type="NCBI Taxonomy" id="34281"/>
    <lineage>
        <taxon>Eukaryota</taxon>
        <taxon>Viridiplantae</taxon>
        <taxon>Streptophyta</taxon>
        <taxon>Embryophyta</taxon>
        <taxon>Tracheophyta</taxon>
        <taxon>Spermatophyta</taxon>
        <taxon>Magnoliopsida</taxon>
        <taxon>eudicotyledons</taxon>
        <taxon>Gunneridae</taxon>
        <taxon>Pentapetalae</taxon>
        <taxon>rosids</taxon>
        <taxon>malvids</taxon>
        <taxon>Malvales</taxon>
        <taxon>Malvaceae</taxon>
        <taxon>Malvoideae</taxon>
        <taxon>Gossypium</taxon>
    </lineage>
</organism>
<proteinExistence type="predicted"/>
<sequence>MIERGTVKELISFPIPIALYYSNTSTVGDANTSVIFVL</sequence>
<evidence type="ECO:0000313" key="2">
    <source>
        <dbReference type="Proteomes" id="UP000593568"/>
    </source>
</evidence>
<dbReference type="Proteomes" id="UP000593568">
    <property type="component" value="Unassembled WGS sequence"/>
</dbReference>
<name>A0A7J9F887_9ROSI</name>
<dbReference type="EMBL" id="JABEZW010000012">
    <property type="protein sequence ID" value="MBA0781527.1"/>
    <property type="molecule type" value="Genomic_DNA"/>
</dbReference>